<dbReference type="PANTHER" id="PTHR43015">
    <property type="entry name" value="D-RIBITOL-5-PHOSPHATE CYTIDYLYLTRANSFERASE"/>
    <property type="match status" value="1"/>
</dbReference>
<dbReference type="GO" id="GO:0008299">
    <property type="term" value="P:isoprenoid biosynthetic process"/>
    <property type="evidence" value="ECO:0007669"/>
    <property type="project" value="InterPro"/>
</dbReference>
<protein>
    <submittedName>
        <fullName evidence="3">2-C-methyl-D-erythritol 4-phosphate cytidylyltransferase</fullName>
        <ecNumber evidence="3">2.7.7.60</ecNumber>
    </submittedName>
</protein>
<dbReference type="InterPro" id="IPR034683">
    <property type="entry name" value="IspD/TarI"/>
</dbReference>
<keyword evidence="4" id="KW-1185">Reference proteome</keyword>
<dbReference type="GO" id="GO:0050518">
    <property type="term" value="F:2-C-methyl-D-erythritol 4-phosphate cytidylyltransferase activity"/>
    <property type="evidence" value="ECO:0007669"/>
    <property type="project" value="UniProtKB-EC"/>
</dbReference>
<gene>
    <name evidence="3" type="ORF">FHU29_003793</name>
</gene>
<sequence length="237" mass="25351">MVNPARCRAAAVVLAAGSGTRMGSEGNKVFLPLAGRSLLSWTLDAVSQTPEFVRTILVIRPEDRALVESILKRDTADNSVEVIEGGASRHESEYNALKYLASDIEAERIDVVVVHDAARPLAGVAMMRAAVAVAHEFGGAVPALPAAELVHVTSEGEICTVPERHLVRVQTPQAFRAQPLLTAFEAAVAAGFEGTDTAASIENFADLTVRTFPGSERNLKVTFAHDLSLAERLLDQR</sequence>
<proteinExistence type="predicted"/>
<dbReference type="RefSeq" id="WP_074390915.1">
    <property type="nucleotide sequence ID" value="NZ_BDDI01000016.1"/>
</dbReference>
<dbReference type="InterPro" id="IPR018294">
    <property type="entry name" value="ISPD_synthase_CS"/>
</dbReference>
<keyword evidence="1 3" id="KW-0808">Transferase</keyword>
<evidence type="ECO:0000256" key="2">
    <source>
        <dbReference type="ARBA" id="ARBA00022695"/>
    </source>
</evidence>
<dbReference type="CDD" id="cd02516">
    <property type="entry name" value="CDP-ME_synthetase"/>
    <property type="match status" value="1"/>
</dbReference>
<comment type="caution">
    <text evidence="3">The sequence shown here is derived from an EMBL/GenBank/DDBJ whole genome shotgun (WGS) entry which is preliminary data.</text>
</comment>
<dbReference type="SUPFAM" id="SSF53448">
    <property type="entry name" value="Nucleotide-diphospho-sugar transferases"/>
    <property type="match status" value="1"/>
</dbReference>
<keyword evidence="2 3" id="KW-0548">Nucleotidyltransferase</keyword>
<evidence type="ECO:0000256" key="1">
    <source>
        <dbReference type="ARBA" id="ARBA00022679"/>
    </source>
</evidence>
<name>A0A839RTC6_9ACTN</name>
<dbReference type="PROSITE" id="PS01295">
    <property type="entry name" value="ISPD"/>
    <property type="match status" value="1"/>
</dbReference>
<dbReference type="GO" id="GO:0005829">
    <property type="term" value="C:cytosol"/>
    <property type="evidence" value="ECO:0007669"/>
    <property type="project" value="TreeGrafter"/>
</dbReference>
<dbReference type="Proteomes" id="UP000567922">
    <property type="component" value="Unassembled WGS sequence"/>
</dbReference>
<evidence type="ECO:0000313" key="4">
    <source>
        <dbReference type="Proteomes" id="UP000567922"/>
    </source>
</evidence>
<reference evidence="3 4" key="1">
    <citation type="submission" date="2020-08" db="EMBL/GenBank/DDBJ databases">
        <title>Sequencing the genomes of 1000 actinobacteria strains.</title>
        <authorList>
            <person name="Klenk H.-P."/>
        </authorList>
    </citation>
    <scope>NUCLEOTIDE SEQUENCE [LARGE SCALE GENOMIC DNA]</scope>
    <source>
        <strain evidence="3 4">DSM 45258</strain>
    </source>
</reference>
<dbReference type="Gene3D" id="3.90.550.10">
    <property type="entry name" value="Spore Coat Polysaccharide Biosynthesis Protein SpsA, Chain A"/>
    <property type="match status" value="1"/>
</dbReference>
<dbReference type="EMBL" id="JACHWS010000003">
    <property type="protein sequence ID" value="MBB3039324.1"/>
    <property type="molecule type" value="Genomic_DNA"/>
</dbReference>
<evidence type="ECO:0000313" key="3">
    <source>
        <dbReference type="EMBL" id="MBB3039324.1"/>
    </source>
</evidence>
<organism evidence="3 4">
    <name type="scientific">Hoyosella altamirensis</name>
    <dbReference type="NCBI Taxonomy" id="616997"/>
    <lineage>
        <taxon>Bacteria</taxon>
        <taxon>Bacillati</taxon>
        <taxon>Actinomycetota</taxon>
        <taxon>Actinomycetes</taxon>
        <taxon>Mycobacteriales</taxon>
        <taxon>Hoyosellaceae</taxon>
        <taxon>Hoyosella</taxon>
    </lineage>
</organism>
<dbReference type="AlphaFoldDB" id="A0A839RTC6"/>
<dbReference type="PANTHER" id="PTHR43015:SF1">
    <property type="entry name" value="D-RIBITOL-5-PHOSPHATE CYTIDYLYLTRANSFERASE"/>
    <property type="match status" value="1"/>
</dbReference>
<dbReference type="EC" id="2.7.7.60" evidence="3"/>
<dbReference type="Pfam" id="PF01128">
    <property type="entry name" value="IspD"/>
    <property type="match status" value="1"/>
</dbReference>
<dbReference type="InterPro" id="IPR029044">
    <property type="entry name" value="Nucleotide-diphossugar_trans"/>
</dbReference>
<accession>A0A839RTC6</accession>
<dbReference type="FunFam" id="3.90.550.10:FF:000003">
    <property type="entry name" value="2-C-methyl-D-erythritol 4-phosphate cytidylyltransferase"/>
    <property type="match status" value="1"/>
</dbReference>